<evidence type="ECO:0000313" key="10">
    <source>
        <dbReference type="Proteomes" id="UP000094291"/>
    </source>
</evidence>
<evidence type="ECO:0000256" key="2">
    <source>
        <dbReference type="ARBA" id="ARBA00022448"/>
    </source>
</evidence>
<dbReference type="SMART" id="SM00563">
    <property type="entry name" value="PlsC"/>
    <property type="match status" value="1"/>
</dbReference>
<feature type="transmembrane region" description="Helical" evidence="7">
    <location>
        <begin position="355"/>
        <end position="381"/>
    </location>
</feature>
<dbReference type="STRING" id="197479.BFW38_14205"/>
<keyword evidence="10" id="KW-1185">Reference proteome</keyword>
<dbReference type="CDD" id="cd07989">
    <property type="entry name" value="LPLAT_AGPAT-like"/>
    <property type="match status" value="1"/>
</dbReference>
<feature type="transmembrane region" description="Helical" evidence="7">
    <location>
        <begin position="275"/>
        <end position="298"/>
    </location>
</feature>
<evidence type="ECO:0000259" key="8">
    <source>
        <dbReference type="SMART" id="SM00563"/>
    </source>
</evidence>
<dbReference type="GO" id="GO:0005886">
    <property type="term" value="C:plasma membrane"/>
    <property type="evidence" value="ECO:0007669"/>
    <property type="project" value="UniProtKB-SubCell"/>
</dbReference>
<keyword evidence="4 7" id="KW-0812">Transmembrane</keyword>
<dbReference type="Gene3D" id="1.20.1250.20">
    <property type="entry name" value="MFS general substrate transporter like domains"/>
    <property type="match status" value="1"/>
</dbReference>
<keyword evidence="5 7" id="KW-1133">Transmembrane helix</keyword>
<dbReference type="GO" id="GO:0022857">
    <property type="term" value="F:transmembrane transporter activity"/>
    <property type="evidence" value="ECO:0007669"/>
    <property type="project" value="InterPro"/>
</dbReference>
<dbReference type="Pfam" id="PF01553">
    <property type="entry name" value="Acyltransferase"/>
    <property type="match status" value="1"/>
</dbReference>
<proteinExistence type="predicted"/>
<sequence length="610" mass="67174">MTQALGAFNDNVFRNALMFMLTFKAVDALNVDINIVMNLAAGLFILPFFLMSGWAGQLADKYEKSRLIRRIKALEVVIMLLAALAFVAEFWWGLIALVGLMGAQSALFGPVKYALLPQHLAEEELVSGNAWVGMGTFVAILLGTIAGGLLSAQPTYWAALCILVIALLGRLAAQGVPQAPASDPALTIDWNPVTQTRKVLAASKQDAGVFWAIMAISWFWFLGIGYLTQFPNFTREVLAANQTVGTLLLTLFSLGVATGAMLCDRWSRGRIELGMVPLGALGVAVFGYGLYAMAQVIAAEPAPELARTLVDFWDIPEARWFMLWLALSGIAGGLFIIPLYSYVQRHTPETRRAQVIAALNVLNSLFMVISTAMGILLLSVLQLSLPQFYLIFALTAVPIMLASVRRLRDPFLRFLAFLISHGIYRVRHHGLSHIPDTGPALVVANHVSYMDAVLLMGACQRPLRFIIDKEIHDTPALKWLFEICGTVPISSERVDRRNFQEAFSRVADALDQGELVFIFPEGRLTPDGEIQTFRRGLERIVKTSPVPVIPMALSGLWGSWFSRERGRAFAKTPRRLWSRVDVNVGEPVPPDQVSAAELEARVRALRGARA</sequence>
<name>A0A1E2VF59_9GAMM</name>
<dbReference type="EMBL" id="MDTQ01000001">
    <property type="protein sequence ID" value="ODC05482.1"/>
    <property type="molecule type" value="Genomic_DNA"/>
</dbReference>
<feature type="transmembrane region" description="Helical" evidence="7">
    <location>
        <begin position="128"/>
        <end position="150"/>
    </location>
</feature>
<feature type="transmembrane region" description="Helical" evidence="7">
    <location>
        <begin position="35"/>
        <end position="59"/>
    </location>
</feature>
<dbReference type="PANTHER" id="PTHR43266">
    <property type="entry name" value="MACROLIDE-EFFLUX PROTEIN"/>
    <property type="match status" value="1"/>
</dbReference>
<evidence type="ECO:0000256" key="5">
    <source>
        <dbReference type="ARBA" id="ARBA00022989"/>
    </source>
</evidence>
<dbReference type="GO" id="GO:0016746">
    <property type="term" value="F:acyltransferase activity"/>
    <property type="evidence" value="ECO:0007669"/>
    <property type="project" value="InterPro"/>
</dbReference>
<feature type="transmembrane region" description="Helical" evidence="7">
    <location>
        <begin position="387"/>
        <end position="404"/>
    </location>
</feature>
<dbReference type="AlphaFoldDB" id="A0A1E2VF59"/>
<dbReference type="OrthoDB" id="9803968at2"/>
<keyword evidence="3" id="KW-1003">Cell membrane</keyword>
<organism evidence="9 10">
    <name type="scientific">Terasakiispira papahanaumokuakeensis</name>
    <dbReference type="NCBI Taxonomy" id="197479"/>
    <lineage>
        <taxon>Bacteria</taxon>
        <taxon>Pseudomonadati</taxon>
        <taxon>Pseudomonadota</taxon>
        <taxon>Gammaproteobacteria</taxon>
        <taxon>Oceanospirillales</taxon>
        <taxon>Terasakiispira</taxon>
    </lineage>
</organism>
<evidence type="ECO:0000256" key="4">
    <source>
        <dbReference type="ARBA" id="ARBA00022692"/>
    </source>
</evidence>
<keyword evidence="2" id="KW-0813">Transport</keyword>
<dbReference type="SUPFAM" id="SSF103473">
    <property type="entry name" value="MFS general substrate transporter"/>
    <property type="match status" value="1"/>
</dbReference>
<evidence type="ECO:0000256" key="7">
    <source>
        <dbReference type="SAM" id="Phobius"/>
    </source>
</evidence>
<feature type="domain" description="Phospholipid/glycerol acyltransferase" evidence="8">
    <location>
        <begin position="440"/>
        <end position="556"/>
    </location>
</feature>
<feature type="transmembrane region" description="Helical" evidence="7">
    <location>
        <begin position="71"/>
        <end position="88"/>
    </location>
</feature>
<protein>
    <recommendedName>
        <fullName evidence="8">Phospholipid/glycerol acyltransferase domain-containing protein</fullName>
    </recommendedName>
</protein>
<feature type="transmembrane region" description="Helical" evidence="7">
    <location>
        <begin position="239"/>
        <end position="263"/>
    </location>
</feature>
<dbReference type="Pfam" id="PF07690">
    <property type="entry name" value="MFS_1"/>
    <property type="match status" value="1"/>
</dbReference>
<dbReference type="Proteomes" id="UP000094291">
    <property type="component" value="Unassembled WGS sequence"/>
</dbReference>
<gene>
    <name evidence="9" type="ORF">BFW38_14205</name>
</gene>
<evidence type="ECO:0000256" key="1">
    <source>
        <dbReference type="ARBA" id="ARBA00004651"/>
    </source>
</evidence>
<dbReference type="CDD" id="cd06173">
    <property type="entry name" value="MFS_MefA_like"/>
    <property type="match status" value="1"/>
</dbReference>
<dbReference type="InterPro" id="IPR036259">
    <property type="entry name" value="MFS_trans_sf"/>
</dbReference>
<evidence type="ECO:0000313" key="9">
    <source>
        <dbReference type="EMBL" id="ODC05482.1"/>
    </source>
</evidence>
<evidence type="ECO:0000256" key="6">
    <source>
        <dbReference type="ARBA" id="ARBA00023136"/>
    </source>
</evidence>
<accession>A0A1E2VF59</accession>
<feature type="transmembrane region" description="Helical" evidence="7">
    <location>
        <begin position="318"/>
        <end position="343"/>
    </location>
</feature>
<dbReference type="SUPFAM" id="SSF69593">
    <property type="entry name" value="Glycerol-3-phosphate (1)-acyltransferase"/>
    <property type="match status" value="1"/>
</dbReference>
<dbReference type="PANTHER" id="PTHR43266:SF2">
    <property type="entry name" value="MAJOR FACILITATOR SUPERFAMILY (MFS) PROFILE DOMAIN-CONTAINING PROTEIN"/>
    <property type="match status" value="1"/>
</dbReference>
<keyword evidence="6 7" id="KW-0472">Membrane</keyword>
<comment type="subcellular location">
    <subcellularLocation>
        <location evidence="1">Cell membrane</location>
        <topology evidence="1">Multi-pass membrane protein</topology>
    </subcellularLocation>
</comment>
<comment type="caution">
    <text evidence="9">The sequence shown here is derived from an EMBL/GenBank/DDBJ whole genome shotgun (WGS) entry which is preliminary data.</text>
</comment>
<dbReference type="InterPro" id="IPR011701">
    <property type="entry name" value="MFS"/>
</dbReference>
<reference evidence="9 10" key="1">
    <citation type="submission" date="2016-08" db="EMBL/GenBank/DDBJ databases">
        <authorList>
            <person name="Seilhamer J.J."/>
        </authorList>
    </citation>
    <scope>NUCLEOTIDE SEQUENCE [LARGE SCALE GENOMIC DNA]</scope>
    <source>
        <strain evidence="9 10">PH27A</strain>
    </source>
</reference>
<dbReference type="InterPro" id="IPR002123">
    <property type="entry name" value="Plipid/glycerol_acylTrfase"/>
</dbReference>
<evidence type="ECO:0000256" key="3">
    <source>
        <dbReference type="ARBA" id="ARBA00022475"/>
    </source>
</evidence>
<feature type="transmembrane region" description="Helical" evidence="7">
    <location>
        <begin position="207"/>
        <end position="227"/>
    </location>
</feature>